<feature type="compositionally biased region" description="Acidic residues" evidence="2">
    <location>
        <begin position="340"/>
        <end position="360"/>
    </location>
</feature>
<feature type="compositionally biased region" description="Low complexity" evidence="2">
    <location>
        <begin position="594"/>
        <end position="611"/>
    </location>
</feature>
<sequence length="712" mass="79757">MHRFSLSISHQPRPRPVLKMAPQVKSTTILKERVFVAQGLGGQDDNIDLLGHFFDKMRETTVETAHIDDLLTFAICAPFFGVIMLETEKTVNQTCEGNDSDSDYSVHEEDAEGEFDDGGAAPNGTTPLSLNIGNPFSDAYIDVDSLSNEERVQLWRRALANDVHAEVENYNPASEAARDPSERSYLVDVSTGDGTAVTVFTPPVSPMFQQSPHSPGHAHPGRLPFFREDRAGASSNMDIDNTGRGMEMGAVTSNGSADAHGFIDASPFINWSITSPTAEEPGHGRLSVGELQDVGESFGVEPIAYDHHLRSYRERQAFQEDTLFGREGFLGYVDPPPSEPEPEADEEEDGSTDEEESEEDKEQREVLRQVERFQEQLRLKRIKEYQQNLRRQERRQERRLARQQERTEIKECKPIGLVYLYSSQAPEDFLHMGEYSMAVYVHQEHRFQHLVCPAINQVVDLAFQNQDCHRLQSVIVDNPDKLYLLEAFARSGFSNEGVRRRGYYSNIFKEWKDVTYCAMLATEWALDVTNPSGPRKARLRSESLWDEVFTRHQHECDELLRLEEKSSPLKRIPSSETIKDYNMTVDSGASNFPSTSASEAAESEAGVAGTSAKRRKIDSRRTSIRESVMSARSASISARSSQVDPSETHWNFSMPAMETAPLSIPSRAGRPIAGSSRIRQASVSGSSTSSISLQSFPSSSSSHWVDLDNERE</sequence>
<feature type="coiled-coil region" evidence="1">
    <location>
        <begin position="379"/>
        <end position="406"/>
    </location>
</feature>
<keyword evidence="1" id="KW-0175">Coiled coil</keyword>
<dbReference type="EMBL" id="JAACJJ010000030">
    <property type="protein sequence ID" value="KAF5318662.1"/>
    <property type="molecule type" value="Genomic_DNA"/>
</dbReference>
<gene>
    <name evidence="3" type="ORF">D9619_010692</name>
</gene>
<keyword evidence="4" id="KW-1185">Reference proteome</keyword>
<feature type="compositionally biased region" description="Polar residues" evidence="2">
    <location>
        <begin position="584"/>
        <end position="593"/>
    </location>
</feature>
<protein>
    <submittedName>
        <fullName evidence="3">Uncharacterized protein</fullName>
    </submittedName>
</protein>
<dbReference type="Gene3D" id="3.40.630.30">
    <property type="match status" value="1"/>
</dbReference>
<name>A0A8H5B8N7_9AGAR</name>
<feature type="compositionally biased region" description="Low complexity" evidence="2">
    <location>
        <begin position="682"/>
        <end position="702"/>
    </location>
</feature>
<feature type="region of interest" description="Disordered" evidence="2">
    <location>
        <begin position="327"/>
        <end position="365"/>
    </location>
</feature>
<feature type="region of interest" description="Disordered" evidence="2">
    <location>
        <begin position="582"/>
        <end position="649"/>
    </location>
</feature>
<dbReference type="SUPFAM" id="SSF55729">
    <property type="entry name" value="Acyl-CoA N-acyltransferases (Nat)"/>
    <property type="match status" value="1"/>
</dbReference>
<feature type="region of interest" description="Disordered" evidence="2">
    <location>
        <begin position="93"/>
        <end position="127"/>
    </location>
</feature>
<dbReference type="AlphaFoldDB" id="A0A8H5B8N7"/>
<accession>A0A8H5B8N7</accession>
<dbReference type="Proteomes" id="UP000567179">
    <property type="component" value="Unassembled WGS sequence"/>
</dbReference>
<organism evidence="3 4">
    <name type="scientific">Psilocybe cf. subviscida</name>
    <dbReference type="NCBI Taxonomy" id="2480587"/>
    <lineage>
        <taxon>Eukaryota</taxon>
        <taxon>Fungi</taxon>
        <taxon>Dikarya</taxon>
        <taxon>Basidiomycota</taxon>
        <taxon>Agaricomycotina</taxon>
        <taxon>Agaricomycetes</taxon>
        <taxon>Agaricomycetidae</taxon>
        <taxon>Agaricales</taxon>
        <taxon>Agaricineae</taxon>
        <taxon>Strophariaceae</taxon>
        <taxon>Psilocybe</taxon>
    </lineage>
</organism>
<reference evidence="3 4" key="1">
    <citation type="journal article" date="2020" name="ISME J.">
        <title>Uncovering the hidden diversity of litter-decomposition mechanisms in mushroom-forming fungi.</title>
        <authorList>
            <person name="Floudas D."/>
            <person name="Bentzer J."/>
            <person name="Ahren D."/>
            <person name="Johansson T."/>
            <person name="Persson P."/>
            <person name="Tunlid A."/>
        </authorList>
    </citation>
    <scope>NUCLEOTIDE SEQUENCE [LARGE SCALE GENOMIC DNA]</scope>
    <source>
        <strain evidence="3 4">CBS 101986</strain>
    </source>
</reference>
<proteinExistence type="predicted"/>
<dbReference type="InterPro" id="IPR016181">
    <property type="entry name" value="Acyl_CoA_acyltransferase"/>
</dbReference>
<evidence type="ECO:0000313" key="3">
    <source>
        <dbReference type="EMBL" id="KAF5318662.1"/>
    </source>
</evidence>
<evidence type="ECO:0000256" key="2">
    <source>
        <dbReference type="SAM" id="MobiDB-lite"/>
    </source>
</evidence>
<feature type="region of interest" description="Disordered" evidence="2">
    <location>
        <begin position="662"/>
        <end position="712"/>
    </location>
</feature>
<comment type="caution">
    <text evidence="3">The sequence shown here is derived from an EMBL/GenBank/DDBJ whole genome shotgun (WGS) entry which is preliminary data.</text>
</comment>
<dbReference type="OrthoDB" id="64477at2759"/>
<evidence type="ECO:0000313" key="4">
    <source>
        <dbReference type="Proteomes" id="UP000567179"/>
    </source>
</evidence>
<feature type="compositionally biased region" description="Low complexity" evidence="2">
    <location>
        <begin position="630"/>
        <end position="641"/>
    </location>
</feature>
<evidence type="ECO:0000256" key="1">
    <source>
        <dbReference type="SAM" id="Coils"/>
    </source>
</evidence>